<feature type="signal peptide" evidence="2">
    <location>
        <begin position="1"/>
        <end position="22"/>
    </location>
</feature>
<evidence type="ECO:0000313" key="3">
    <source>
        <dbReference type="EMBL" id="KAG8040028.1"/>
    </source>
</evidence>
<keyword evidence="2" id="KW-0732">Signal</keyword>
<evidence type="ECO:0000313" key="4">
    <source>
        <dbReference type="Proteomes" id="UP000729913"/>
    </source>
</evidence>
<gene>
    <name evidence="3" type="ORF">G9C98_001781</name>
</gene>
<sequence>MFNYKLIALLLVTTIDIPWAESAHSRDLWLKRHRRAIDEQSKWVNFGSLNRHYENNYYLNQKPEGGDGSQNPSVIIGSITNQDSNSHTSVGHATNVYVVLPYWYNVSNQQTPSAVHRSLGTRISQQRYHVVNDKIEQFKQTLAVIQSGVRQIESRIHRGLDRMLEKFTDEDFNMSLKLNILFHKCDSLKARLDYQKLRLRHFNDDTLPMHDIFDGDLAHLKTILETANLELISLQAG</sequence>
<dbReference type="EMBL" id="JAAOIC020000026">
    <property type="protein sequence ID" value="KAG8040028.1"/>
    <property type="molecule type" value="Genomic_DNA"/>
</dbReference>
<dbReference type="AlphaFoldDB" id="A0A8J5R6T0"/>
<evidence type="ECO:0000256" key="2">
    <source>
        <dbReference type="SAM" id="SignalP"/>
    </source>
</evidence>
<feature type="chain" id="PRO_5035284718" evidence="2">
    <location>
        <begin position="23"/>
        <end position="237"/>
    </location>
</feature>
<name>A0A8J5R6T0_9HYME</name>
<feature type="compositionally biased region" description="Polar residues" evidence="1">
    <location>
        <begin position="69"/>
        <end position="87"/>
    </location>
</feature>
<keyword evidence="4" id="KW-1185">Reference proteome</keyword>
<protein>
    <submittedName>
        <fullName evidence="3">Uncharacterized protein</fullName>
    </submittedName>
</protein>
<organism evidence="3 4">
    <name type="scientific">Cotesia typhae</name>
    <dbReference type="NCBI Taxonomy" id="2053667"/>
    <lineage>
        <taxon>Eukaryota</taxon>
        <taxon>Metazoa</taxon>
        <taxon>Ecdysozoa</taxon>
        <taxon>Arthropoda</taxon>
        <taxon>Hexapoda</taxon>
        <taxon>Insecta</taxon>
        <taxon>Pterygota</taxon>
        <taxon>Neoptera</taxon>
        <taxon>Endopterygota</taxon>
        <taxon>Hymenoptera</taxon>
        <taxon>Apocrita</taxon>
        <taxon>Ichneumonoidea</taxon>
        <taxon>Braconidae</taxon>
        <taxon>Microgastrinae</taxon>
        <taxon>Cotesia</taxon>
    </lineage>
</organism>
<reference evidence="3" key="2">
    <citation type="submission" date="2021-04" db="EMBL/GenBank/DDBJ databases">
        <title>Genome-wide patterns of bracovirus chromosomal integration into multiple host tissues during parasitism.</title>
        <authorList>
            <person name="Chebbi M.A.C."/>
        </authorList>
    </citation>
    <scope>NUCLEOTIDE SEQUENCE</scope>
    <source>
        <tissue evidence="3">Whole body</tissue>
    </source>
</reference>
<accession>A0A8J5R6T0</accession>
<dbReference type="OrthoDB" id="8120754at2759"/>
<proteinExistence type="predicted"/>
<evidence type="ECO:0000256" key="1">
    <source>
        <dbReference type="SAM" id="MobiDB-lite"/>
    </source>
</evidence>
<reference evidence="3" key="1">
    <citation type="submission" date="2020-03" db="EMBL/GenBank/DDBJ databases">
        <authorList>
            <person name="Chebbi M.A."/>
            <person name="Drezen J.M."/>
        </authorList>
    </citation>
    <scope>NUCLEOTIDE SEQUENCE</scope>
    <source>
        <tissue evidence="3">Whole body</tissue>
    </source>
</reference>
<dbReference type="Proteomes" id="UP000729913">
    <property type="component" value="Unassembled WGS sequence"/>
</dbReference>
<feature type="region of interest" description="Disordered" evidence="1">
    <location>
        <begin position="60"/>
        <end position="87"/>
    </location>
</feature>
<comment type="caution">
    <text evidence="3">The sequence shown here is derived from an EMBL/GenBank/DDBJ whole genome shotgun (WGS) entry which is preliminary data.</text>
</comment>